<sequence>MQVDLPTILDPTRKPGPHLNLIAHPTSSDPPTDPVQQLKLPDTILIPISSDPPTDPVQQRKLPDTILIGSSSTSIQTPKKVLNLVKWKRAARTKGSQSDLGEIASLGKRGSSELNEEIQCKAKRTKAGIFAGGDDADNTLNSDRVDDNEVAGDTAKIQSSEVNRHLVAQPEPVTSQEVSVPASDSPSADRPAKRRFFFENCWANDEDCKKLISSVWRSCDNKGNLQDMLDRISVSGVKLDAWNALKRNHQRHITLVD</sequence>
<protein>
    <submittedName>
        <fullName evidence="2">Uncharacterized protein</fullName>
    </submittedName>
</protein>
<feature type="compositionally biased region" description="Polar residues" evidence="1">
    <location>
        <begin position="172"/>
        <end position="186"/>
    </location>
</feature>
<feature type="region of interest" description="Disordered" evidence="1">
    <location>
        <begin position="171"/>
        <end position="190"/>
    </location>
</feature>
<feature type="region of interest" description="Disordered" evidence="1">
    <location>
        <begin position="1"/>
        <end position="37"/>
    </location>
</feature>
<comment type="caution">
    <text evidence="2">The sequence shown here is derived from an EMBL/GenBank/DDBJ whole genome shotgun (WGS) entry which is preliminary data.</text>
</comment>
<evidence type="ECO:0000313" key="3">
    <source>
        <dbReference type="Proteomes" id="UP001168877"/>
    </source>
</evidence>
<dbReference type="Proteomes" id="UP001168877">
    <property type="component" value="Unassembled WGS sequence"/>
</dbReference>
<gene>
    <name evidence="2" type="ORF">LWI29_033032</name>
</gene>
<reference evidence="2" key="1">
    <citation type="journal article" date="2022" name="Plant J.">
        <title>Strategies of tolerance reflected in two North American maple genomes.</title>
        <authorList>
            <person name="McEvoy S.L."/>
            <person name="Sezen U.U."/>
            <person name="Trouern-Trend A."/>
            <person name="McMahon S.M."/>
            <person name="Schaberg P.G."/>
            <person name="Yang J."/>
            <person name="Wegrzyn J.L."/>
            <person name="Swenson N.G."/>
        </authorList>
    </citation>
    <scope>NUCLEOTIDE SEQUENCE</scope>
    <source>
        <strain evidence="2">NS2018</strain>
    </source>
</reference>
<evidence type="ECO:0000313" key="2">
    <source>
        <dbReference type="EMBL" id="KAK0602405.1"/>
    </source>
</evidence>
<dbReference type="AlphaFoldDB" id="A0AA39T7T5"/>
<evidence type="ECO:0000256" key="1">
    <source>
        <dbReference type="SAM" id="MobiDB-lite"/>
    </source>
</evidence>
<organism evidence="2 3">
    <name type="scientific">Acer saccharum</name>
    <name type="common">Sugar maple</name>
    <dbReference type="NCBI Taxonomy" id="4024"/>
    <lineage>
        <taxon>Eukaryota</taxon>
        <taxon>Viridiplantae</taxon>
        <taxon>Streptophyta</taxon>
        <taxon>Embryophyta</taxon>
        <taxon>Tracheophyta</taxon>
        <taxon>Spermatophyta</taxon>
        <taxon>Magnoliopsida</taxon>
        <taxon>eudicotyledons</taxon>
        <taxon>Gunneridae</taxon>
        <taxon>Pentapetalae</taxon>
        <taxon>rosids</taxon>
        <taxon>malvids</taxon>
        <taxon>Sapindales</taxon>
        <taxon>Sapindaceae</taxon>
        <taxon>Hippocastanoideae</taxon>
        <taxon>Acereae</taxon>
        <taxon>Acer</taxon>
    </lineage>
</organism>
<accession>A0AA39T7T5</accession>
<keyword evidence="3" id="KW-1185">Reference proteome</keyword>
<dbReference type="EMBL" id="JAUESC010000003">
    <property type="protein sequence ID" value="KAK0602405.1"/>
    <property type="molecule type" value="Genomic_DNA"/>
</dbReference>
<proteinExistence type="predicted"/>
<name>A0AA39T7T5_ACESA</name>
<reference evidence="2" key="2">
    <citation type="submission" date="2023-06" db="EMBL/GenBank/DDBJ databases">
        <authorList>
            <person name="Swenson N.G."/>
            <person name="Wegrzyn J.L."/>
            <person name="Mcevoy S.L."/>
        </authorList>
    </citation>
    <scope>NUCLEOTIDE SEQUENCE</scope>
    <source>
        <strain evidence="2">NS2018</strain>
        <tissue evidence="2">Leaf</tissue>
    </source>
</reference>